<organism evidence="5 6">
    <name type="scientific">Brassica napus</name>
    <name type="common">Rape</name>
    <dbReference type="NCBI Taxonomy" id="3708"/>
    <lineage>
        <taxon>Eukaryota</taxon>
        <taxon>Viridiplantae</taxon>
        <taxon>Streptophyta</taxon>
        <taxon>Embryophyta</taxon>
        <taxon>Tracheophyta</taxon>
        <taxon>Spermatophyta</taxon>
        <taxon>Magnoliopsida</taxon>
        <taxon>eudicotyledons</taxon>
        <taxon>Gunneridae</taxon>
        <taxon>Pentapetalae</taxon>
        <taxon>rosids</taxon>
        <taxon>malvids</taxon>
        <taxon>Brassicales</taxon>
        <taxon>Brassicaceae</taxon>
        <taxon>Brassiceae</taxon>
        <taxon>Brassica</taxon>
    </lineage>
</organism>
<dbReference type="PANTHER" id="PTHR43572:SF70">
    <property type="entry name" value="GENOME ASSEMBLY, CHROMOSOME: A04"/>
    <property type="match status" value="1"/>
</dbReference>
<dbReference type="PANTHER" id="PTHR43572">
    <property type="entry name" value="CHAPERONE PROTEIN CLPD, CHLOROPLASTIC"/>
    <property type="match status" value="1"/>
</dbReference>
<evidence type="ECO:0000313" key="5">
    <source>
        <dbReference type="EMBL" id="KAH0864849.1"/>
    </source>
</evidence>
<dbReference type="Pfam" id="PF23569">
    <property type="entry name" value="NBD_SMAX1"/>
    <property type="match status" value="1"/>
</dbReference>
<sequence length="508" mass="56648">MRKWKEEKNLETFTVDLSLLSTSVFVTMRAGGCTVEQALTPEAANMVKQAMVLARRRGHAQVTPLHVASTMLSAPTGLLRTACLQSHTHPLQCRALELCFNVALNRLPTFTGNSLVDKKRRNFVIVGECLATADKVVRAVMEKVDKKDVPEALKDVKFITLSFSSLGQPSRLDVDRKLEELKTLVKSCIGKGVILNLGDLNWFVESRTNNSNNYGVVEHMVMEIGKLARGLLTGEHGRFWLLGLANSETYVRCKFGQPSLESLWCLTTLTIPTTSSLRLSLVSDSELEVKESENLPLQLHGLEEQLNLCEECSVKFEAEARFLQCNNSNVTSPGLPAWLQQYKKDNQNSHTDLDSLNGLVVKWSTICDSNHKNPSIETLTLSSPTSTFSSSIQPLSTLHHLDWPVIKTNKYRRQDSVTPDASHLRLFIPEHDEQNTINSAASSSDGMEVEHALSRFKEMNAENLATLCDALRSKEPWQEDIISEIAKTVLKCRSGSTKRKINGNNDIK</sequence>
<evidence type="ECO:0000313" key="6">
    <source>
        <dbReference type="Proteomes" id="UP000824890"/>
    </source>
</evidence>
<reference evidence="5 6" key="1">
    <citation type="submission" date="2021-05" db="EMBL/GenBank/DDBJ databases">
        <title>Genome Assembly of Synthetic Allotetraploid Brassica napus Reveals Homoeologous Exchanges between Subgenomes.</title>
        <authorList>
            <person name="Davis J.T."/>
        </authorList>
    </citation>
    <scope>NUCLEOTIDE SEQUENCE [LARGE SCALE GENOMIC DNA]</scope>
    <source>
        <strain evidence="6">cv. Da-Ae</strain>
        <tissue evidence="5">Seedling</tissue>
    </source>
</reference>
<keyword evidence="2 3" id="KW-0677">Repeat</keyword>
<dbReference type="Gene3D" id="1.10.1780.10">
    <property type="entry name" value="Clp, N-terminal domain"/>
    <property type="match status" value="1"/>
</dbReference>
<dbReference type="InterPro" id="IPR036628">
    <property type="entry name" value="Clp_N_dom_sf"/>
</dbReference>
<evidence type="ECO:0000259" key="4">
    <source>
        <dbReference type="PROSITE" id="PS51903"/>
    </source>
</evidence>
<evidence type="ECO:0000256" key="1">
    <source>
        <dbReference type="ARBA" id="ARBA00008675"/>
    </source>
</evidence>
<dbReference type="SUPFAM" id="SSF81923">
    <property type="entry name" value="Double Clp-N motif"/>
    <property type="match status" value="1"/>
</dbReference>
<comment type="similarity">
    <text evidence="1">Belongs to the ClpA/ClpB family.</text>
</comment>
<comment type="caution">
    <text evidence="5">The sequence shown here is derived from an EMBL/GenBank/DDBJ whole genome shotgun (WGS) entry which is preliminary data.</text>
</comment>
<dbReference type="InterPro" id="IPR004176">
    <property type="entry name" value="Clp_R_N"/>
</dbReference>
<dbReference type="InterPro" id="IPR058680">
    <property type="entry name" value="NBD_SMAX1-like"/>
</dbReference>
<gene>
    <name evidence="5" type="ORF">HID58_082060</name>
</gene>
<feature type="domain" description="Clp R" evidence="4">
    <location>
        <begin position="35"/>
        <end position="173"/>
    </location>
</feature>
<evidence type="ECO:0000256" key="3">
    <source>
        <dbReference type="PROSITE-ProRule" id="PRU01251"/>
    </source>
</evidence>
<keyword evidence="6" id="KW-1185">Reference proteome</keyword>
<dbReference type="InterPro" id="IPR051650">
    <property type="entry name" value="SL_signaling_regulator"/>
</dbReference>
<accession>A0ABQ7Y9I2</accession>
<dbReference type="EMBL" id="JAGKQM010000018">
    <property type="protein sequence ID" value="KAH0864849.1"/>
    <property type="molecule type" value="Genomic_DNA"/>
</dbReference>
<protein>
    <recommendedName>
        <fullName evidence="4">Clp R domain-containing protein</fullName>
    </recommendedName>
</protein>
<proteinExistence type="inferred from homology"/>
<name>A0ABQ7Y9I2_BRANA</name>
<evidence type="ECO:0000256" key="2">
    <source>
        <dbReference type="ARBA" id="ARBA00022737"/>
    </source>
</evidence>
<dbReference type="Proteomes" id="UP000824890">
    <property type="component" value="Unassembled WGS sequence"/>
</dbReference>
<dbReference type="PROSITE" id="PS51903">
    <property type="entry name" value="CLP_R"/>
    <property type="match status" value="1"/>
</dbReference>